<reference evidence="1" key="4">
    <citation type="submission" date="2024-05" db="EMBL/GenBank/DDBJ databases">
        <authorList>
            <person name="Sun Q."/>
            <person name="Zhou Y."/>
        </authorList>
    </citation>
    <scope>NUCLEOTIDE SEQUENCE</scope>
    <source>
        <strain evidence="1">CGMCC 1.11013</strain>
    </source>
</reference>
<dbReference type="OrthoDB" id="9791827at2"/>
<keyword evidence="4" id="KW-1185">Reference proteome</keyword>
<reference evidence="2 3" key="2">
    <citation type="submission" date="2014-03" db="EMBL/GenBank/DDBJ databases">
        <title>Draft Genome Sequences of Four Burkholderia Strains.</title>
        <authorList>
            <person name="Liu X.Y."/>
            <person name="Li C.X."/>
            <person name="Xu J.H."/>
        </authorList>
    </citation>
    <scope>NUCLEOTIDE SEQUENCE [LARGE SCALE GENOMIC DNA]</scope>
    <source>
        <strain evidence="2 3">R27</strain>
    </source>
</reference>
<evidence type="ECO:0000313" key="4">
    <source>
        <dbReference type="Proteomes" id="UP000597138"/>
    </source>
</evidence>
<dbReference type="eggNOG" id="COG3307">
    <property type="taxonomic scope" value="Bacteria"/>
</dbReference>
<comment type="caution">
    <text evidence="2">The sequence shown here is derived from an EMBL/GenBank/DDBJ whole genome shotgun (WGS) entry which is preliminary data.</text>
</comment>
<dbReference type="InterPro" id="IPR029465">
    <property type="entry name" value="ATPgrasp_TupA"/>
</dbReference>
<dbReference type="Proteomes" id="UP000027439">
    <property type="component" value="Unassembled WGS sequence"/>
</dbReference>
<name>A0A069NYE6_9BURK</name>
<evidence type="ECO:0000313" key="1">
    <source>
        <dbReference type="EMBL" id="GGD71276.1"/>
    </source>
</evidence>
<keyword evidence="1" id="KW-0808">Transferase</keyword>
<dbReference type="Pfam" id="PF14305">
    <property type="entry name" value="ATPgrasp_TupA"/>
    <property type="match status" value="1"/>
</dbReference>
<accession>A0A069NYE6</accession>
<organism evidence="2 3">
    <name type="scientific">Caballeronia grimmiae</name>
    <dbReference type="NCBI Taxonomy" id="1071679"/>
    <lineage>
        <taxon>Bacteria</taxon>
        <taxon>Pseudomonadati</taxon>
        <taxon>Pseudomonadota</taxon>
        <taxon>Betaproteobacteria</taxon>
        <taxon>Burkholderiales</taxon>
        <taxon>Burkholderiaceae</taxon>
        <taxon>Caballeronia</taxon>
    </lineage>
</organism>
<evidence type="ECO:0000313" key="2">
    <source>
        <dbReference type="EMBL" id="KDR33400.1"/>
    </source>
</evidence>
<dbReference type="AlphaFoldDB" id="A0A069NYE6"/>
<reference evidence="4" key="3">
    <citation type="journal article" date="2019" name="Int. J. Syst. Evol. Microbiol.">
        <title>The Global Catalogue of Microorganisms (GCM) 10K type strain sequencing project: providing services to taxonomists for standard genome sequencing and annotation.</title>
        <authorList>
            <consortium name="The Broad Institute Genomics Platform"/>
            <consortium name="The Broad Institute Genome Sequencing Center for Infectious Disease"/>
            <person name="Wu L."/>
            <person name="Ma J."/>
        </authorList>
    </citation>
    <scope>NUCLEOTIDE SEQUENCE [LARGE SCALE GENOMIC DNA]</scope>
    <source>
        <strain evidence="4">CGMCC 1.11013</strain>
    </source>
</reference>
<dbReference type="EMBL" id="JFHE01000016">
    <property type="protein sequence ID" value="KDR33400.1"/>
    <property type="molecule type" value="Genomic_DNA"/>
</dbReference>
<evidence type="ECO:0000313" key="3">
    <source>
        <dbReference type="Proteomes" id="UP000027439"/>
    </source>
</evidence>
<dbReference type="RefSeq" id="WP_052005869.1">
    <property type="nucleotide sequence ID" value="NZ_BMEG01000004.1"/>
</dbReference>
<proteinExistence type="predicted"/>
<protein>
    <submittedName>
        <fullName evidence="1">Glycosyl transferase</fullName>
    </submittedName>
</protein>
<dbReference type="Proteomes" id="UP000597138">
    <property type="component" value="Unassembled WGS sequence"/>
</dbReference>
<sequence>MSIGKGLVKAVLDCLPDRVFLSIAHRRKVGRFPNISHPKTFNEKILHRCLYPDARFVDLTDKLTVRDYVRRKVGEQYLIPLIATPPAFTRDVFDALPRAFVMKANHGSGFVEVVRDKSKTSFDELQRLAQRWLATDFYRVARERHYRTIKPRIYFEQLLIESNEEIPADIKIHCFFSEGQATPTIYIAVISDRFGEHPRGDMYDGNWNRLDVAIGHYPRSPQPAPRPANLDALLSVATSLAEGFEYVRVDLYAPGDRIYFGELTFTPGAGVFPMDPEHLDYEWGRLMNRPFLQSARAWNG</sequence>
<reference evidence="1" key="1">
    <citation type="journal article" date="2014" name="Int. J. Syst. Evol. Microbiol.">
        <title>Complete genome of a new Firmicutes species belonging to the dominant human colonic microbiota ('Ruminococcus bicirculans') reveals two chromosomes and a selective capacity to utilize plant glucans.</title>
        <authorList>
            <consortium name="NISC Comparative Sequencing Program"/>
            <person name="Wegmann U."/>
            <person name="Louis P."/>
            <person name="Goesmann A."/>
            <person name="Henrissat B."/>
            <person name="Duncan S.H."/>
            <person name="Flint H.J."/>
        </authorList>
    </citation>
    <scope>NUCLEOTIDE SEQUENCE</scope>
    <source>
        <strain evidence="1">CGMCC 1.11013</strain>
    </source>
</reference>
<dbReference type="SUPFAM" id="SSF56059">
    <property type="entry name" value="Glutathione synthetase ATP-binding domain-like"/>
    <property type="match status" value="1"/>
</dbReference>
<gene>
    <name evidence="2" type="ORF">BG57_07665</name>
    <name evidence="1" type="ORF">GCM10010985_27220</name>
</gene>
<dbReference type="GO" id="GO:0016740">
    <property type="term" value="F:transferase activity"/>
    <property type="evidence" value="ECO:0007669"/>
    <property type="project" value="UniProtKB-KW"/>
</dbReference>
<dbReference type="EMBL" id="BMEG01000004">
    <property type="protein sequence ID" value="GGD71276.1"/>
    <property type="molecule type" value="Genomic_DNA"/>
</dbReference>